<dbReference type="Proteomes" id="UP000242246">
    <property type="component" value="Unassembled WGS sequence"/>
</dbReference>
<evidence type="ECO:0000313" key="2">
    <source>
        <dbReference type="Proteomes" id="UP000242246"/>
    </source>
</evidence>
<reference evidence="1 2" key="1">
    <citation type="submission" date="2014-12" db="EMBL/GenBank/DDBJ databases">
        <title>Draft genome sequences of 10 type strains of Lactococcus.</title>
        <authorList>
            <person name="Sun Z."/>
            <person name="Zhong Z."/>
            <person name="Liu W."/>
            <person name="Zhang W."/>
            <person name="Zhang H."/>
        </authorList>
    </citation>
    <scope>NUCLEOTIDE SEQUENCE [LARGE SCALE GENOMIC DNA]</scope>
    <source>
        <strain evidence="1 2">DSM 20686</strain>
    </source>
</reference>
<dbReference type="AlphaFoldDB" id="A0A2A5S2K1"/>
<protein>
    <submittedName>
        <fullName evidence="1">Uncharacterized protein</fullName>
    </submittedName>
</protein>
<accession>A0A2A5S2K1</accession>
<proteinExistence type="predicted"/>
<comment type="caution">
    <text evidence="1">The sequence shown here is derived from an EMBL/GenBank/DDBJ whole genome shotgun (WGS) entry which is preliminary data.</text>
</comment>
<sequence>MMTRTINLFIIFYYTYTQDYHLPIPANIKETMQAPEIAMYLVSSFLFFDAQSNRFLS</sequence>
<keyword evidence="2" id="KW-1185">Reference proteome</keyword>
<dbReference type="EMBL" id="JXJX01000003">
    <property type="protein sequence ID" value="PCS07672.1"/>
    <property type="molecule type" value="Genomic_DNA"/>
</dbReference>
<dbReference type="RefSeq" id="WP_156470811.1">
    <property type="nucleotide sequence ID" value="NZ_JXJX01000003.1"/>
</dbReference>
<organism evidence="1 2">
    <name type="scientific">Pseudolactococcus plantarum</name>
    <dbReference type="NCBI Taxonomy" id="1365"/>
    <lineage>
        <taxon>Bacteria</taxon>
        <taxon>Bacillati</taxon>
        <taxon>Bacillota</taxon>
        <taxon>Bacilli</taxon>
        <taxon>Lactobacillales</taxon>
        <taxon>Streptococcaceae</taxon>
        <taxon>Pseudolactococcus</taxon>
    </lineage>
</organism>
<name>A0A2A5S2K1_9LACT</name>
<evidence type="ECO:0000313" key="1">
    <source>
        <dbReference type="EMBL" id="PCS07672.1"/>
    </source>
</evidence>
<gene>
    <name evidence="1" type="ORF">RU87_GL000891</name>
</gene>